<keyword evidence="3" id="KW-1185">Reference proteome</keyword>
<comment type="caution">
    <text evidence="2">The sequence shown here is derived from an EMBL/GenBank/DDBJ whole genome shotgun (WGS) entry which is preliminary data.</text>
</comment>
<name>A0A9D4WZG5_PEA</name>
<evidence type="ECO:0000256" key="1">
    <source>
        <dbReference type="SAM" id="MobiDB-lite"/>
    </source>
</evidence>
<proteinExistence type="predicted"/>
<feature type="region of interest" description="Disordered" evidence="1">
    <location>
        <begin position="64"/>
        <end position="84"/>
    </location>
</feature>
<reference evidence="2 3" key="1">
    <citation type="journal article" date="2022" name="Nat. Genet.">
        <title>Improved pea reference genome and pan-genome highlight genomic features and evolutionary characteristics.</title>
        <authorList>
            <person name="Yang T."/>
            <person name="Liu R."/>
            <person name="Luo Y."/>
            <person name="Hu S."/>
            <person name="Wang D."/>
            <person name="Wang C."/>
            <person name="Pandey M.K."/>
            <person name="Ge S."/>
            <person name="Xu Q."/>
            <person name="Li N."/>
            <person name="Li G."/>
            <person name="Huang Y."/>
            <person name="Saxena R.K."/>
            <person name="Ji Y."/>
            <person name="Li M."/>
            <person name="Yan X."/>
            <person name="He Y."/>
            <person name="Liu Y."/>
            <person name="Wang X."/>
            <person name="Xiang C."/>
            <person name="Varshney R.K."/>
            <person name="Ding H."/>
            <person name="Gao S."/>
            <person name="Zong X."/>
        </authorList>
    </citation>
    <scope>NUCLEOTIDE SEQUENCE [LARGE SCALE GENOMIC DNA]</scope>
    <source>
        <strain evidence="2 3">cv. Zhongwan 6</strain>
    </source>
</reference>
<gene>
    <name evidence="2" type="ORF">KIW84_056056</name>
</gene>
<evidence type="ECO:0000313" key="3">
    <source>
        <dbReference type="Proteomes" id="UP001058974"/>
    </source>
</evidence>
<sequence>MWAQMDARMAQFMEAMLTVTRNQEELRVLVETPRGHRPFEYRDVSAGKPRPNLADFKGLNLDGNHANGHGNAGRNQGLHGGPVGNQGFISGNQGNPNFNQCIMDMFRHLHHLLITVLKLFQGICTADIRVLKPIKELEKEKVEKVEEEIVVISIPYTPKRILAPARPVPLVVTMPGPVLYSSEKAVPWHYGSDVYYHGIKQVFIPVLAKKEEVEKEDVNAGDFSGAGRITRSGRVFAPPNSQDVADALEKAKEKQVDDGPRPVQDGSRGISSQILLSTSSLFNPKFKRYSEDRVSLRSLEGAHENPGFEFSASDDQSTHVIWTHITFALFTRLSLFSQKRFTNLLIFDFSLKPETEFRTETHFLEIGV</sequence>
<dbReference type="Proteomes" id="UP001058974">
    <property type="component" value="Chromosome 5"/>
</dbReference>
<dbReference type="EMBL" id="JAMSHJ010000005">
    <property type="protein sequence ID" value="KAI5410763.1"/>
    <property type="molecule type" value="Genomic_DNA"/>
</dbReference>
<protein>
    <submittedName>
        <fullName evidence="2">Uncharacterized protein</fullName>
    </submittedName>
</protein>
<dbReference type="AlphaFoldDB" id="A0A9D4WZG5"/>
<organism evidence="2 3">
    <name type="scientific">Pisum sativum</name>
    <name type="common">Garden pea</name>
    <name type="synonym">Lathyrus oleraceus</name>
    <dbReference type="NCBI Taxonomy" id="3888"/>
    <lineage>
        <taxon>Eukaryota</taxon>
        <taxon>Viridiplantae</taxon>
        <taxon>Streptophyta</taxon>
        <taxon>Embryophyta</taxon>
        <taxon>Tracheophyta</taxon>
        <taxon>Spermatophyta</taxon>
        <taxon>Magnoliopsida</taxon>
        <taxon>eudicotyledons</taxon>
        <taxon>Gunneridae</taxon>
        <taxon>Pentapetalae</taxon>
        <taxon>rosids</taxon>
        <taxon>fabids</taxon>
        <taxon>Fabales</taxon>
        <taxon>Fabaceae</taxon>
        <taxon>Papilionoideae</taxon>
        <taxon>50 kb inversion clade</taxon>
        <taxon>NPAAA clade</taxon>
        <taxon>Hologalegina</taxon>
        <taxon>IRL clade</taxon>
        <taxon>Fabeae</taxon>
        <taxon>Lathyrus</taxon>
    </lineage>
</organism>
<evidence type="ECO:0000313" key="2">
    <source>
        <dbReference type="EMBL" id="KAI5410763.1"/>
    </source>
</evidence>
<dbReference type="Gramene" id="Psat05G0605600-T1">
    <property type="protein sequence ID" value="KAI5410763.1"/>
    <property type="gene ID" value="KIW84_056056"/>
</dbReference>
<accession>A0A9D4WZG5</accession>
<feature type="compositionally biased region" description="Low complexity" evidence="1">
    <location>
        <begin position="64"/>
        <end position="75"/>
    </location>
</feature>